<evidence type="ECO:0000256" key="5">
    <source>
        <dbReference type="ARBA" id="ARBA00022723"/>
    </source>
</evidence>
<keyword evidence="7" id="KW-0521">NADP</keyword>
<dbReference type="InterPro" id="IPR011032">
    <property type="entry name" value="GroES-like_sf"/>
</dbReference>
<evidence type="ECO:0000256" key="3">
    <source>
        <dbReference type="ARBA" id="ARBA00011738"/>
    </source>
</evidence>
<dbReference type="InterPro" id="IPR020843">
    <property type="entry name" value="ER"/>
</dbReference>
<dbReference type="GO" id="GO:0008270">
    <property type="term" value="F:zinc ion binding"/>
    <property type="evidence" value="ECO:0007669"/>
    <property type="project" value="InterPro"/>
</dbReference>
<comment type="catalytic activity">
    <reaction evidence="10">
        <text>a primary alcohol + NADP(+) = an aldehyde + NADPH + H(+)</text>
        <dbReference type="Rhea" id="RHEA:15937"/>
        <dbReference type="ChEBI" id="CHEBI:15378"/>
        <dbReference type="ChEBI" id="CHEBI:15734"/>
        <dbReference type="ChEBI" id="CHEBI:17478"/>
        <dbReference type="ChEBI" id="CHEBI:57783"/>
        <dbReference type="ChEBI" id="CHEBI:58349"/>
        <dbReference type="EC" id="1.1.1.2"/>
    </reaction>
    <physiologicalReaction direction="left-to-right" evidence="10">
        <dbReference type="Rhea" id="RHEA:15938"/>
    </physiologicalReaction>
    <physiologicalReaction direction="right-to-left" evidence="10">
        <dbReference type="Rhea" id="RHEA:15939"/>
    </physiologicalReaction>
</comment>
<dbReference type="PROSITE" id="PS00059">
    <property type="entry name" value="ADH_ZINC"/>
    <property type="match status" value="1"/>
</dbReference>
<organism evidence="13 14">
    <name type="scientific">Zalerion maritima</name>
    <dbReference type="NCBI Taxonomy" id="339359"/>
    <lineage>
        <taxon>Eukaryota</taxon>
        <taxon>Fungi</taxon>
        <taxon>Dikarya</taxon>
        <taxon>Ascomycota</taxon>
        <taxon>Pezizomycotina</taxon>
        <taxon>Sordariomycetes</taxon>
        <taxon>Lulworthiomycetidae</taxon>
        <taxon>Lulworthiales</taxon>
        <taxon>Lulworthiaceae</taxon>
        <taxon>Zalerion</taxon>
    </lineage>
</organism>
<dbReference type="SUPFAM" id="SSF51735">
    <property type="entry name" value="NAD(P)-binding Rossmann-fold domains"/>
    <property type="match status" value="1"/>
</dbReference>
<evidence type="ECO:0000256" key="9">
    <source>
        <dbReference type="ARBA" id="ARBA00024074"/>
    </source>
</evidence>
<dbReference type="Pfam" id="PF08240">
    <property type="entry name" value="ADH_N"/>
    <property type="match status" value="1"/>
</dbReference>
<evidence type="ECO:0000256" key="1">
    <source>
        <dbReference type="ARBA" id="ARBA00001947"/>
    </source>
</evidence>
<feature type="domain" description="Enoyl reductase (ER)" evidence="12">
    <location>
        <begin position="14"/>
        <end position="343"/>
    </location>
</feature>
<proteinExistence type="inferred from homology"/>
<comment type="cofactor">
    <cofactor evidence="1 11">
        <name>Zn(2+)</name>
        <dbReference type="ChEBI" id="CHEBI:29105"/>
    </cofactor>
</comment>
<evidence type="ECO:0000313" key="14">
    <source>
        <dbReference type="Proteomes" id="UP001201980"/>
    </source>
</evidence>
<name>A0AAD5RPR6_9PEZI</name>
<evidence type="ECO:0000313" key="13">
    <source>
        <dbReference type="EMBL" id="KAJ2901428.1"/>
    </source>
</evidence>
<dbReference type="EMBL" id="JAKWBI020000152">
    <property type="protein sequence ID" value="KAJ2901428.1"/>
    <property type="molecule type" value="Genomic_DNA"/>
</dbReference>
<evidence type="ECO:0000256" key="11">
    <source>
        <dbReference type="RuleBase" id="RU361277"/>
    </source>
</evidence>
<dbReference type="Gene3D" id="3.40.50.720">
    <property type="entry name" value="NAD(P)-binding Rossmann-like Domain"/>
    <property type="match status" value="1"/>
</dbReference>
<dbReference type="Proteomes" id="UP001201980">
    <property type="component" value="Unassembled WGS sequence"/>
</dbReference>
<dbReference type="Pfam" id="PF00107">
    <property type="entry name" value="ADH_zinc_N"/>
    <property type="match status" value="1"/>
</dbReference>
<dbReference type="EC" id="1.1.1.2" evidence="9"/>
<evidence type="ECO:0000256" key="8">
    <source>
        <dbReference type="ARBA" id="ARBA00023002"/>
    </source>
</evidence>
<comment type="caution">
    <text evidence="13">The sequence shown here is derived from an EMBL/GenBank/DDBJ whole genome shotgun (WGS) entry which is preliminary data.</text>
</comment>
<evidence type="ECO:0000259" key="12">
    <source>
        <dbReference type="SMART" id="SM00829"/>
    </source>
</evidence>
<evidence type="ECO:0000256" key="4">
    <source>
        <dbReference type="ARBA" id="ARBA00022553"/>
    </source>
</evidence>
<sequence>MPYPEQFTGFQVNGPDTWLDFHKNEFQAKPFGDYDVDIKIEACGLCSSDVHTISGGWGSQHYPLTVGHEIVGTALRVGPKVTLIKPGQRVGVGAQSYSCLDCRQCNSDNETYCRKQLDTYGAKWPDTGIISQGGYSSHVRTHEHWVFPIPDGLPSTCAAPMLCAGLTAYSPLIRNGCGPGKKVGIVGLGGIGHFGLMFAKALGAETWVISRSHSKEADAKKMGADGFLATQDEDWTEGHAMTFDLIVNSANSDEGFPLSEYLSLLDVHGKWVSVGLPEGDGLKIRNQDLIANGCFIGSSHLGSRKEVLAMLQLAADKGIMTWVEEVPINAQNLAKSLERLHKGDIRYRFCMVGYDKEFNA</sequence>
<dbReference type="InterPro" id="IPR013154">
    <property type="entry name" value="ADH-like_N"/>
</dbReference>
<dbReference type="InterPro" id="IPR013149">
    <property type="entry name" value="ADH-like_C"/>
</dbReference>
<evidence type="ECO:0000256" key="2">
    <source>
        <dbReference type="ARBA" id="ARBA00008072"/>
    </source>
</evidence>
<gene>
    <name evidence="13" type="ORF">MKZ38_001858</name>
</gene>
<evidence type="ECO:0000256" key="10">
    <source>
        <dbReference type="ARBA" id="ARBA00050997"/>
    </source>
</evidence>
<dbReference type="GO" id="GO:0006066">
    <property type="term" value="P:alcohol metabolic process"/>
    <property type="evidence" value="ECO:0007669"/>
    <property type="project" value="UniProtKB-ARBA"/>
</dbReference>
<evidence type="ECO:0000256" key="6">
    <source>
        <dbReference type="ARBA" id="ARBA00022833"/>
    </source>
</evidence>
<keyword evidence="4" id="KW-0597">Phosphoprotein</keyword>
<dbReference type="InterPro" id="IPR002328">
    <property type="entry name" value="ADH_Zn_CS"/>
</dbReference>
<protein>
    <recommendedName>
        <fullName evidence="9">alcohol dehydrogenase (NADP(+))</fullName>
        <ecNumber evidence="9">1.1.1.2</ecNumber>
    </recommendedName>
</protein>
<dbReference type="AlphaFoldDB" id="A0AAD5RPR6"/>
<dbReference type="SMART" id="SM00829">
    <property type="entry name" value="PKS_ER"/>
    <property type="match status" value="1"/>
</dbReference>
<evidence type="ECO:0000256" key="7">
    <source>
        <dbReference type="ARBA" id="ARBA00022857"/>
    </source>
</evidence>
<dbReference type="InterPro" id="IPR036291">
    <property type="entry name" value="NAD(P)-bd_dom_sf"/>
</dbReference>
<keyword evidence="5 11" id="KW-0479">Metal-binding</keyword>
<keyword evidence="14" id="KW-1185">Reference proteome</keyword>
<dbReference type="Gene3D" id="3.90.180.10">
    <property type="entry name" value="Medium-chain alcohol dehydrogenases, catalytic domain"/>
    <property type="match status" value="1"/>
</dbReference>
<dbReference type="GO" id="GO:0008106">
    <property type="term" value="F:alcohol dehydrogenase (NADP+) activity"/>
    <property type="evidence" value="ECO:0007669"/>
    <property type="project" value="UniProtKB-EC"/>
</dbReference>
<reference evidence="13" key="1">
    <citation type="submission" date="2022-07" db="EMBL/GenBank/DDBJ databases">
        <title>Draft genome sequence of Zalerion maritima ATCC 34329, a (micro)plastics degrading marine fungus.</title>
        <authorList>
            <person name="Paco A."/>
            <person name="Goncalves M.F.M."/>
            <person name="Rocha-Santos T.A.P."/>
            <person name="Alves A."/>
        </authorList>
    </citation>
    <scope>NUCLEOTIDE SEQUENCE</scope>
    <source>
        <strain evidence="13">ATCC 34329</strain>
    </source>
</reference>
<accession>A0AAD5RPR6</accession>
<dbReference type="InterPro" id="IPR047109">
    <property type="entry name" value="CAD-like"/>
</dbReference>
<dbReference type="SUPFAM" id="SSF50129">
    <property type="entry name" value="GroES-like"/>
    <property type="match status" value="1"/>
</dbReference>
<comment type="subunit">
    <text evidence="3">Homodimer.</text>
</comment>
<dbReference type="PANTHER" id="PTHR42683">
    <property type="entry name" value="ALDEHYDE REDUCTASE"/>
    <property type="match status" value="1"/>
</dbReference>
<keyword evidence="6 11" id="KW-0862">Zinc</keyword>
<dbReference type="FunFam" id="3.40.50.720:FF:000158">
    <property type="entry name" value="Zinc-binding alcohol dehydrogenase"/>
    <property type="match status" value="1"/>
</dbReference>
<dbReference type="CDD" id="cd05283">
    <property type="entry name" value="CAD1"/>
    <property type="match status" value="1"/>
</dbReference>
<comment type="similarity">
    <text evidence="2 11">Belongs to the zinc-containing alcohol dehydrogenase family.</text>
</comment>
<keyword evidence="8" id="KW-0560">Oxidoreductase</keyword>